<name>A0A840ESX8_9ACTN</name>
<organism evidence="2 3">
    <name type="scientific">Gordonia humi</name>
    <dbReference type="NCBI Taxonomy" id="686429"/>
    <lineage>
        <taxon>Bacteria</taxon>
        <taxon>Bacillati</taxon>
        <taxon>Actinomycetota</taxon>
        <taxon>Actinomycetes</taxon>
        <taxon>Mycobacteriales</taxon>
        <taxon>Gordoniaceae</taxon>
        <taxon>Gordonia</taxon>
    </lineage>
</organism>
<accession>A0A840ESX8</accession>
<keyword evidence="2" id="KW-0238">DNA-binding</keyword>
<reference evidence="2 3" key="1">
    <citation type="submission" date="2020-08" db="EMBL/GenBank/DDBJ databases">
        <title>Sequencing the genomes of 1000 actinobacteria strains.</title>
        <authorList>
            <person name="Klenk H.-P."/>
        </authorList>
    </citation>
    <scope>NUCLEOTIDE SEQUENCE [LARGE SCALE GENOMIC DNA]</scope>
    <source>
        <strain evidence="2 3">DSM 45298</strain>
    </source>
</reference>
<sequence>MTALLTDRAAVSLQEAAQIIGISKSGAYNLAQSGNFPCRILKVGGRYIVPTAGLRELLDITATA</sequence>
<dbReference type="AlphaFoldDB" id="A0A840ESX8"/>
<gene>
    <name evidence="2" type="ORF">BKA16_001203</name>
</gene>
<feature type="domain" description="Helix-turn-helix" evidence="1">
    <location>
        <begin position="12"/>
        <end position="58"/>
    </location>
</feature>
<dbReference type="Pfam" id="PF12728">
    <property type="entry name" value="HTH_17"/>
    <property type="match status" value="1"/>
</dbReference>
<dbReference type="GO" id="GO:0003677">
    <property type="term" value="F:DNA binding"/>
    <property type="evidence" value="ECO:0007669"/>
    <property type="project" value="UniProtKB-KW"/>
</dbReference>
<proteinExistence type="predicted"/>
<dbReference type="EMBL" id="JACIFP010000001">
    <property type="protein sequence ID" value="MBB4134651.1"/>
    <property type="molecule type" value="Genomic_DNA"/>
</dbReference>
<protein>
    <submittedName>
        <fullName evidence="2">Putative DNA-binding transcriptional regulator AlpA</fullName>
    </submittedName>
</protein>
<dbReference type="InterPro" id="IPR041657">
    <property type="entry name" value="HTH_17"/>
</dbReference>
<evidence type="ECO:0000313" key="2">
    <source>
        <dbReference type="EMBL" id="MBB4134651.1"/>
    </source>
</evidence>
<dbReference type="RefSeq" id="WP_183369789.1">
    <property type="nucleotide sequence ID" value="NZ_BAABHL010000092.1"/>
</dbReference>
<evidence type="ECO:0000259" key="1">
    <source>
        <dbReference type="Pfam" id="PF12728"/>
    </source>
</evidence>
<dbReference type="Proteomes" id="UP000551501">
    <property type="component" value="Unassembled WGS sequence"/>
</dbReference>
<comment type="caution">
    <text evidence="2">The sequence shown here is derived from an EMBL/GenBank/DDBJ whole genome shotgun (WGS) entry which is preliminary data.</text>
</comment>
<keyword evidence="3" id="KW-1185">Reference proteome</keyword>
<evidence type="ECO:0000313" key="3">
    <source>
        <dbReference type="Proteomes" id="UP000551501"/>
    </source>
</evidence>